<proteinExistence type="predicted"/>
<evidence type="ECO:0000313" key="3">
    <source>
        <dbReference type="Proteomes" id="UP000027600"/>
    </source>
</evidence>
<keyword evidence="3" id="KW-1185">Reference proteome</keyword>
<accession>A0ABM9QJQ3</accession>
<reference evidence="2 3" key="1">
    <citation type="journal article" date="2014" name="Int. J. Syst. Evol. Microbiol.">
        <title>Complete genome of a new Firmicutes species belonging to the dominant human colonic microbiota ('Ruminococcus bicirculans') reveals two chromosomes and a selective capacity to utilize plant glucans.</title>
        <authorList>
            <consortium name="NISC Comparative Sequencing Program"/>
            <person name="Wegmann U."/>
            <person name="Louis P."/>
            <person name="Goesmann A."/>
            <person name="Henrissat B."/>
            <person name="Duncan S.H."/>
            <person name="Flint H.J."/>
        </authorList>
    </citation>
    <scope>NUCLEOTIDE SEQUENCE [LARGE SCALE GENOMIC DNA]</scope>
    <source>
        <strain evidence="2 3">80/3</strain>
    </source>
</reference>
<dbReference type="Proteomes" id="UP000027600">
    <property type="component" value="Chromosome II"/>
</dbReference>
<dbReference type="PROSITE" id="PS50943">
    <property type="entry name" value="HTH_CROC1"/>
    <property type="match status" value="1"/>
</dbReference>
<evidence type="ECO:0000313" key="2">
    <source>
        <dbReference type="EMBL" id="CCO06221.1"/>
    </source>
</evidence>
<dbReference type="InterPro" id="IPR010982">
    <property type="entry name" value="Lambda_DNA-bd_dom_sf"/>
</dbReference>
<dbReference type="Pfam" id="PF01381">
    <property type="entry name" value="HTH_3"/>
    <property type="match status" value="1"/>
</dbReference>
<protein>
    <recommendedName>
        <fullName evidence="1">HTH cro/C1-type domain-containing protein</fullName>
    </recommendedName>
</protein>
<evidence type="ECO:0000259" key="1">
    <source>
        <dbReference type="PROSITE" id="PS50943"/>
    </source>
</evidence>
<dbReference type="CDD" id="cd00093">
    <property type="entry name" value="HTH_XRE"/>
    <property type="match status" value="1"/>
</dbReference>
<sequence length="113" mass="12755">MIQIDGGRMKMTEKDISNRITQLRLQKNVSEYKMSLALGHSKGYIQSISSGRTMPSLGEFLAICEYLEVTPKQFFDDGSKNPALTQKIVESVSKLSEKDQRLVLEVSERLGKE</sequence>
<feature type="domain" description="HTH cro/C1-type" evidence="1">
    <location>
        <begin position="20"/>
        <end position="74"/>
    </location>
</feature>
<dbReference type="Gene3D" id="1.10.260.40">
    <property type="entry name" value="lambda repressor-like DNA-binding domains"/>
    <property type="match status" value="1"/>
</dbReference>
<gene>
    <name evidence="2" type="ORF">RBI_II00465</name>
</gene>
<dbReference type="SUPFAM" id="SSF47413">
    <property type="entry name" value="lambda repressor-like DNA-binding domains"/>
    <property type="match status" value="1"/>
</dbReference>
<organism evidence="2 3">
    <name type="scientific">Ruminococcus bicirculans</name>
    <name type="common">ex Wegman et al. 2014</name>
    <dbReference type="NCBI Taxonomy" id="1160721"/>
    <lineage>
        <taxon>Bacteria</taxon>
        <taxon>Bacillati</taxon>
        <taxon>Bacillota</taxon>
        <taxon>Clostridia</taxon>
        <taxon>Eubacteriales</taxon>
        <taxon>Oscillospiraceae</taxon>
        <taxon>Ruminococcus</taxon>
    </lineage>
</organism>
<dbReference type="EMBL" id="HF545617">
    <property type="protein sequence ID" value="CCO06221.1"/>
    <property type="molecule type" value="Genomic_DNA"/>
</dbReference>
<dbReference type="SMART" id="SM00530">
    <property type="entry name" value="HTH_XRE"/>
    <property type="match status" value="1"/>
</dbReference>
<name>A0ABM9QJQ3_9FIRM</name>
<dbReference type="InterPro" id="IPR001387">
    <property type="entry name" value="Cro/C1-type_HTH"/>
</dbReference>